<feature type="domain" description="B box-type" evidence="9">
    <location>
        <begin position="80"/>
        <end position="127"/>
    </location>
</feature>
<dbReference type="GO" id="GO:0009909">
    <property type="term" value="P:regulation of flower development"/>
    <property type="evidence" value="ECO:0007669"/>
    <property type="project" value="InterPro"/>
</dbReference>
<evidence type="ECO:0000256" key="7">
    <source>
        <dbReference type="PROSITE-ProRule" id="PRU00024"/>
    </source>
</evidence>
<dbReference type="InterPro" id="IPR049808">
    <property type="entry name" value="CONSTANS-like_Bbox1"/>
</dbReference>
<proteinExistence type="inferred from homology"/>
<dbReference type="GO" id="GO:0003700">
    <property type="term" value="F:DNA-binding transcription factor activity"/>
    <property type="evidence" value="ECO:0007669"/>
    <property type="project" value="TreeGrafter"/>
</dbReference>
<sequence>MERHHIRRTNKIIRTGEKRGSGMKREAAGEKRAYGGMAAKPCDSCKASPALLYCRADSAYLCGTCDARVHGANLLASRHGRVWLCEVCEQAPASVTCKADAAALCDTCDADIHSSNPLAHRHERLPVVPFLGLATAAGGEFLTPRPSADEESVSWLFPDPDPEESMEALELGSADFFFSDADPYLDLDYSVYSMSLDTGFDRKDGIKPIAGGPLLASDGYFDPDFARPKSFYGRSTKRSLTRSASSSEVAVVPDESATAADASARSGNPTVQMEREARVMRYREKRKSRRFEKTIRYASRKAYADARPRIKGRFAKRAEVEAKVGRIYSSAADAVAAFLVDPCDGVVPSL</sequence>
<evidence type="ECO:0000313" key="15">
    <source>
        <dbReference type="RefSeq" id="XP_029118704.1"/>
    </source>
</evidence>
<evidence type="ECO:0000313" key="12">
    <source>
        <dbReference type="RefSeq" id="XP_010914103.1"/>
    </source>
</evidence>
<dbReference type="PROSITE" id="PS50119">
    <property type="entry name" value="ZF_BBOX"/>
    <property type="match status" value="2"/>
</dbReference>
<name>A0A6I9QTS9_ELAGV</name>
<dbReference type="Proteomes" id="UP000504607">
    <property type="component" value="Chromosome 2"/>
</dbReference>
<evidence type="ECO:0000256" key="8">
    <source>
        <dbReference type="PROSITE-ProRule" id="PRU00357"/>
    </source>
</evidence>
<dbReference type="SMART" id="SM00336">
    <property type="entry name" value="BBOX"/>
    <property type="match status" value="2"/>
</dbReference>
<keyword evidence="3" id="KW-0479">Metal-binding</keyword>
<dbReference type="OrthoDB" id="153872at2759"/>
<dbReference type="PANTHER" id="PTHR31319:SF77">
    <property type="entry name" value="ZINC FINGER PROTEIN CONSTANS-LIKE 4"/>
    <property type="match status" value="1"/>
</dbReference>
<dbReference type="Pfam" id="PF00643">
    <property type="entry name" value="zf-B_box"/>
    <property type="match status" value="2"/>
</dbReference>
<evidence type="ECO:0000256" key="4">
    <source>
        <dbReference type="ARBA" id="ARBA00022771"/>
    </source>
</evidence>
<evidence type="ECO:0000259" key="10">
    <source>
        <dbReference type="PROSITE" id="PS51017"/>
    </source>
</evidence>
<keyword evidence="4 7" id="KW-0863">Zinc-finger</keyword>
<dbReference type="InterPro" id="IPR000315">
    <property type="entry name" value="Znf_B-box"/>
</dbReference>
<reference evidence="12 13" key="1">
    <citation type="submission" date="2025-04" db="UniProtKB">
        <authorList>
            <consortium name="RefSeq"/>
        </authorList>
    </citation>
    <scope>IDENTIFICATION</scope>
</reference>
<dbReference type="InterPro" id="IPR010402">
    <property type="entry name" value="CCT_domain"/>
</dbReference>
<dbReference type="PANTHER" id="PTHR31319">
    <property type="entry name" value="ZINC FINGER PROTEIN CONSTANS-LIKE 4"/>
    <property type="match status" value="1"/>
</dbReference>
<dbReference type="CDD" id="cd19821">
    <property type="entry name" value="Bbox1_BBX-like"/>
    <property type="match status" value="2"/>
</dbReference>
<dbReference type="PROSITE" id="PS51017">
    <property type="entry name" value="CCT"/>
    <property type="match status" value="1"/>
</dbReference>
<feature type="domain" description="CCT" evidence="10">
    <location>
        <begin position="275"/>
        <end position="317"/>
    </location>
</feature>
<feature type="domain" description="B box-type" evidence="9">
    <location>
        <begin position="37"/>
        <end position="84"/>
    </location>
</feature>
<organism evidence="11 12">
    <name type="scientific">Elaeis guineensis var. tenera</name>
    <name type="common">Oil palm</name>
    <dbReference type="NCBI Taxonomy" id="51953"/>
    <lineage>
        <taxon>Eukaryota</taxon>
        <taxon>Viridiplantae</taxon>
        <taxon>Streptophyta</taxon>
        <taxon>Embryophyta</taxon>
        <taxon>Tracheophyta</taxon>
        <taxon>Spermatophyta</taxon>
        <taxon>Magnoliopsida</taxon>
        <taxon>Liliopsida</taxon>
        <taxon>Arecaceae</taxon>
        <taxon>Arecoideae</taxon>
        <taxon>Cocoseae</taxon>
        <taxon>Elaeidinae</taxon>
        <taxon>Elaeis</taxon>
    </lineage>
</organism>
<comment type="similarity">
    <text evidence="2">Belongs to the CONSTANS family.</text>
</comment>
<evidence type="ECO:0000313" key="14">
    <source>
        <dbReference type="RefSeq" id="XP_029118703.1"/>
    </source>
</evidence>
<evidence type="ECO:0000256" key="5">
    <source>
        <dbReference type="ARBA" id="ARBA00022833"/>
    </source>
</evidence>
<dbReference type="GO" id="GO:0005634">
    <property type="term" value="C:nucleus"/>
    <property type="evidence" value="ECO:0007669"/>
    <property type="project" value="UniProtKB-SubCell"/>
</dbReference>
<dbReference type="AlphaFoldDB" id="A0A6I9QTS9"/>
<evidence type="ECO:0000313" key="11">
    <source>
        <dbReference type="Proteomes" id="UP000504607"/>
    </source>
</evidence>
<keyword evidence="11" id="KW-1185">Reference proteome</keyword>
<dbReference type="Pfam" id="PF06203">
    <property type="entry name" value="CCT"/>
    <property type="match status" value="1"/>
</dbReference>
<protein>
    <submittedName>
        <fullName evidence="12 13">Zinc finger protein CONSTANS-LIKE 3</fullName>
    </submittedName>
</protein>
<comment type="subcellular location">
    <subcellularLocation>
        <location evidence="1 8">Nucleus</location>
    </subcellularLocation>
</comment>
<accession>A0A6I9QTS9</accession>
<dbReference type="RefSeq" id="XP_010914103.1">
    <property type="nucleotide sequence ID" value="XM_010915801.3"/>
</dbReference>
<evidence type="ECO:0000256" key="1">
    <source>
        <dbReference type="ARBA" id="ARBA00004123"/>
    </source>
</evidence>
<evidence type="ECO:0000256" key="3">
    <source>
        <dbReference type="ARBA" id="ARBA00022723"/>
    </source>
</evidence>
<evidence type="ECO:0000256" key="6">
    <source>
        <dbReference type="ARBA" id="ARBA00023242"/>
    </source>
</evidence>
<dbReference type="RefSeq" id="XP_029118704.1">
    <property type="nucleotide sequence ID" value="XM_029262871.1"/>
</dbReference>
<keyword evidence="6 8" id="KW-0539">Nucleus</keyword>
<dbReference type="GO" id="GO:0008270">
    <property type="term" value="F:zinc ion binding"/>
    <property type="evidence" value="ECO:0007669"/>
    <property type="project" value="UniProtKB-KW"/>
</dbReference>
<evidence type="ECO:0000259" key="9">
    <source>
        <dbReference type="PROSITE" id="PS50119"/>
    </source>
</evidence>
<keyword evidence="5" id="KW-0862">Zinc</keyword>
<dbReference type="InterPro" id="IPR045281">
    <property type="entry name" value="CONSTANS-like"/>
</dbReference>
<dbReference type="KEGG" id="egu:140850781"/>
<dbReference type="RefSeq" id="XP_029118703.1">
    <property type="nucleotide sequence ID" value="XM_029262870.1"/>
</dbReference>
<evidence type="ECO:0000256" key="2">
    <source>
        <dbReference type="ARBA" id="ARBA00010024"/>
    </source>
</evidence>
<gene>
    <name evidence="12 13 14 15" type="primary">LOC105039602</name>
</gene>
<dbReference type="RefSeq" id="XP_029118702.1">
    <property type="nucleotide sequence ID" value="XM_029262869.1"/>
</dbReference>
<dbReference type="GO" id="GO:2000028">
    <property type="term" value="P:regulation of photoperiodism, flowering"/>
    <property type="evidence" value="ECO:0007669"/>
    <property type="project" value="TreeGrafter"/>
</dbReference>
<evidence type="ECO:0000313" key="13">
    <source>
        <dbReference type="RefSeq" id="XP_029118702.1"/>
    </source>
</evidence>